<evidence type="ECO:0000256" key="6">
    <source>
        <dbReference type="ARBA" id="ARBA00022618"/>
    </source>
</evidence>
<evidence type="ECO:0000256" key="8">
    <source>
        <dbReference type="ARBA" id="ARBA00022840"/>
    </source>
</evidence>
<evidence type="ECO:0000256" key="7">
    <source>
        <dbReference type="ARBA" id="ARBA00022741"/>
    </source>
</evidence>
<keyword evidence="7 14" id="KW-0547">Nucleotide-binding</keyword>
<accession>H5THZ8</accession>
<dbReference type="InterPro" id="IPR013221">
    <property type="entry name" value="Mur_ligase_cen"/>
</dbReference>
<keyword evidence="19" id="KW-1185">Reference proteome</keyword>
<dbReference type="STRING" id="1108044.GOOTI_042_00110"/>
<evidence type="ECO:0000256" key="9">
    <source>
        <dbReference type="ARBA" id="ARBA00022960"/>
    </source>
</evidence>
<dbReference type="SUPFAM" id="SSF51984">
    <property type="entry name" value="MurCD N-terminal domain"/>
    <property type="match status" value="1"/>
</dbReference>
<keyword evidence="12 14" id="KW-0961">Cell wall biogenesis/degradation</keyword>
<dbReference type="Gene3D" id="3.40.50.720">
    <property type="entry name" value="NAD(P)-binding Rossmann-like Domain"/>
    <property type="match status" value="1"/>
</dbReference>
<evidence type="ECO:0000256" key="10">
    <source>
        <dbReference type="ARBA" id="ARBA00022984"/>
    </source>
</evidence>
<evidence type="ECO:0000313" key="19">
    <source>
        <dbReference type="Proteomes" id="UP000005038"/>
    </source>
</evidence>
<evidence type="ECO:0000256" key="3">
    <source>
        <dbReference type="ARBA" id="ARBA00012211"/>
    </source>
</evidence>
<dbReference type="InterPro" id="IPR036565">
    <property type="entry name" value="Mur-like_cat_sf"/>
</dbReference>
<evidence type="ECO:0000256" key="1">
    <source>
        <dbReference type="ARBA" id="ARBA00004496"/>
    </source>
</evidence>
<comment type="pathway">
    <text evidence="2 14">Cell wall biogenesis; peptidoglycan biosynthesis.</text>
</comment>
<dbReference type="OrthoDB" id="9804126at2"/>
<comment type="catalytic activity">
    <reaction evidence="13 14">
        <text>UDP-N-acetyl-alpha-D-muramate + L-alanine + ATP = UDP-N-acetyl-alpha-D-muramoyl-L-alanine + ADP + phosphate + H(+)</text>
        <dbReference type="Rhea" id="RHEA:23372"/>
        <dbReference type="ChEBI" id="CHEBI:15378"/>
        <dbReference type="ChEBI" id="CHEBI:30616"/>
        <dbReference type="ChEBI" id="CHEBI:43474"/>
        <dbReference type="ChEBI" id="CHEBI:57972"/>
        <dbReference type="ChEBI" id="CHEBI:70757"/>
        <dbReference type="ChEBI" id="CHEBI:83898"/>
        <dbReference type="ChEBI" id="CHEBI:456216"/>
        <dbReference type="EC" id="6.3.2.8"/>
    </reaction>
</comment>
<comment type="function">
    <text evidence="14">Cell wall formation.</text>
</comment>
<dbReference type="Pfam" id="PF02875">
    <property type="entry name" value="Mur_ligase_C"/>
    <property type="match status" value="1"/>
</dbReference>
<dbReference type="Pfam" id="PF08245">
    <property type="entry name" value="Mur_ligase_M"/>
    <property type="match status" value="1"/>
</dbReference>
<dbReference type="Pfam" id="PF01225">
    <property type="entry name" value="Mur_ligase"/>
    <property type="match status" value="1"/>
</dbReference>
<evidence type="ECO:0000259" key="15">
    <source>
        <dbReference type="Pfam" id="PF01225"/>
    </source>
</evidence>
<feature type="domain" description="Mur ligase N-terminal catalytic" evidence="15">
    <location>
        <begin position="25"/>
        <end position="127"/>
    </location>
</feature>
<feature type="domain" description="Mur ligase C-terminal" evidence="16">
    <location>
        <begin position="353"/>
        <end position="496"/>
    </location>
</feature>
<dbReference type="GO" id="GO:0005524">
    <property type="term" value="F:ATP binding"/>
    <property type="evidence" value="ECO:0007669"/>
    <property type="project" value="UniProtKB-UniRule"/>
</dbReference>
<dbReference type="AlphaFoldDB" id="H5THZ8"/>
<evidence type="ECO:0000256" key="14">
    <source>
        <dbReference type="HAMAP-Rule" id="MF_00046"/>
    </source>
</evidence>
<keyword evidence="11 14" id="KW-0131">Cell cycle</keyword>
<evidence type="ECO:0000256" key="4">
    <source>
        <dbReference type="ARBA" id="ARBA00022490"/>
    </source>
</evidence>
<dbReference type="GO" id="GO:0008763">
    <property type="term" value="F:UDP-N-acetylmuramate-L-alanine ligase activity"/>
    <property type="evidence" value="ECO:0007669"/>
    <property type="project" value="UniProtKB-UniRule"/>
</dbReference>
<dbReference type="Gene3D" id="3.40.1190.10">
    <property type="entry name" value="Mur-like, catalytic domain"/>
    <property type="match status" value="1"/>
</dbReference>
<evidence type="ECO:0000259" key="17">
    <source>
        <dbReference type="Pfam" id="PF08245"/>
    </source>
</evidence>
<dbReference type="Gene3D" id="3.90.190.20">
    <property type="entry name" value="Mur ligase, C-terminal domain"/>
    <property type="match status" value="1"/>
</dbReference>
<keyword evidence="6 14" id="KW-0132">Cell division</keyword>
<evidence type="ECO:0000256" key="11">
    <source>
        <dbReference type="ARBA" id="ARBA00023306"/>
    </source>
</evidence>
<dbReference type="InterPro" id="IPR036615">
    <property type="entry name" value="Mur_ligase_C_dom_sf"/>
</dbReference>
<dbReference type="GO" id="GO:0051301">
    <property type="term" value="P:cell division"/>
    <property type="evidence" value="ECO:0007669"/>
    <property type="project" value="UniProtKB-KW"/>
</dbReference>
<comment type="subcellular location">
    <subcellularLocation>
        <location evidence="1 14">Cytoplasm</location>
    </subcellularLocation>
</comment>
<dbReference type="GO" id="GO:0008360">
    <property type="term" value="P:regulation of cell shape"/>
    <property type="evidence" value="ECO:0007669"/>
    <property type="project" value="UniProtKB-KW"/>
</dbReference>
<dbReference type="GO" id="GO:0009252">
    <property type="term" value="P:peptidoglycan biosynthetic process"/>
    <property type="evidence" value="ECO:0007669"/>
    <property type="project" value="UniProtKB-UniRule"/>
</dbReference>
<dbReference type="SUPFAM" id="SSF53623">
    <property type="entry name" value="MurD-like peptide ligases, catalytic domain"/>
    <property type="match status" value="1"/>
</dbReference>
<keyword evidence="10 14" id="KW-0573">Peptidoglycan synthesis</keyword>
<evidence type="ECO:0000256" key="5">
    <source>
        <dbReference type="ARBA" id="ARBA00022598"/>
    </source>
</evidence>
<keyword evidence="9 14" id="KW-0133">Cell shape</keyword>
<gene>
    <name evidence="14 18" type="primary">murC</name>
    <name evidence="18" type="ORF">GOOTI_042_00110</name>
</gene>
<dbReference type="HAMAP" id="MF_00046">
    <property type="entry name" value="MurC"/>
    <property type="match status" value="1"/>
</dbReference>
<feature type="domain" description="Mur ligase central" evidence="17">
    <location>
        <begin position="132"/>
        <end position="328"/>
    </location>
</feature>
<keyword evidence="5 14" id="KW-0436">Ligase</keyword>
<comment type="caution">
    <text evidence="18">The sequence shown here is derived from an EMBL/GenBank/DDBJ whole genome shotgun (WGS) entry which is preliminary data.</text>
</comment>
<proteinExistence type="inferred from homology"/>
<dbReference type="Proteomes" id="UP000005038">
    <property type="component" value="Unassembled WGS sequence"/>
</dbReference>
<keyword evidence="8 14" id="KW-0067">ATP-binding</keyword>
<protein>
    <recommendedName>
        <fullName evidence="3 14">UDP-N-acetylmuramate--L-alanine ligase</fullName>
        <ecNumber evidence="3 14">6.3.2.8</ecNumber>
    </recommendedName>
    <alternativeName>
        <fullName evidence="14">UDP-N-acetylmuramoyl-L-alanine synthetase</fullName>
    </alternativeName>
</protein>
<feature type="binding site" evidence="14">
    <location>
        <begin position="134"/>
        <end position="140"/>
    </location>
    <ligand>
        <name>ATP</name>
        <dbReference type="ChEBI" id="CHEBI:30616"/>
    </ligand>
</feature>
<dbReference type="UniPathway" id="UPA00219"/>
<dbReference type="InterPro" id="IPR004101">
    <property type="entry name" value="Mur_ligase_C"/>
</dbReference>
<dbReference type="SUPFAM" id="SSF53244">
    <property type="entry name" value="MurD-like peptide ligases, peptide-binding domain"/>
    <property type="match status" value="1"/>
</dbReference>
<sequence length="526" mass="54106">MTIEDVTSAHGEPGAAPLPEQLQRVHMVGIGGAGMSGLARILLSRGGQVSGSDAKTSRGIIALRARGAQITIGHDAAALDLLPGGPTVVVTTHAAIPKTNPELVAAGQRGIPVLLRPHVLAGLMAGHRTLLVAGTHGKTSTTSMSVVALQHAGLDPSFAIGGELNESGTNAHHGSDDIFVAEADESDGSLLEYAPDIVVITNIEVDHLDFFGSVEAYVAVFDEFTEKLRSGGTLIVCLDDPGTVALARRRAAELTARGVTVLGYGTDADKIAIPGVTPAATLVSWTPHGSGGAATVRFAEPIVDSPVEVGMTLTTPGIHMARNSLGAVLGAVRAGGELADVIAGVEAFGGVRRRFEYKGRAAGVAVYDDYAHHPTEVAAVLAAARGLVAGDGDTREGDAREGGARDGRVIAVFQPHLYSRTAEFADEFAAALDAADEVIVADVYGAREAPIPGVSGRSITDQLTRPHRFVPDLSSLADIVAGIARRGDIVLTLGAGDITMQGPEILAALEEPGTRRHASDGGEDSR</sequence>
<evidence type="ECO:0000259" key="16">
    <source>
        <dbReference type="Pfam" id="PF02875"/>
    </source>
</evidence>
<comment type="similarity">
    <text evidence="14">Belongs to the MurCDEF family.</text>
</comment>
<evidence type="ECO:0000256" key="13">
    <source>
        <dbReference type="ARBA" id="ARBA00047833"/>
    </source>
</evidence>
<keyword evidence="4 14" id="KW-0963">Cytoplasm</keyword>
<dbReference type="InterPro" id="IPR050061">
    <property type="entry name" value="MurCDEF_pg_biosynth"/>
</dbReference>
<dbReference type="GO" id="GO:0071555">
    <property type="term" value="P:cell wall organization"/>
    <property type="evidence" value="ECO:0007669"/>
    <property type="project" value="UniProtKB-KW"/>
</dbReference>
<evidence type="ECO:0000256" key="12">
    <source>
        <dbReference type="ARBA" id="ARBA00023316"/>
    </source>
</evidence>
<dbReference type="InterPro" id="IPR000713">
    <property type="entry name" value="Mur_ligase_N"/>
</dbReference>
<organism evidence="18 19">
    <name type="scientific">Gordonia otitidis (strain DSM 44809 / CCUG 52243 / JCM 12355 / NBRC 100426 / IFM 10032)</name>
    <dbReference type="NCBI Taxonomy" id="1108044"/>
    <lineage>
        <taxon>Bacteria</taxon>
        <taxon>Bacillati</taxon>
        <taxon>Actinomycetota</taxon>
        <taxon>Actinomycetes</taxon>
        <taxon>Mycobacteriales</taxon>
        <taxon>Gordoniaceae</taxon>
        <taxon>Gordonia</taxon>
    </lineage>
</organism>
<dbReference type="EMBL" id="BAFB01000042">
    <property type="protein sequence ID" value="GAB33106.1"/>
    <property type="molecule type" value="Genomic_DNA"/>
</dbReference>
<dbReference type="PANTHER" id="PTHR43445">
    <property type="entry name" value="UDP-N-ACETYLMURAMATE--L-ALANINE LIGASE-RELATED"/>
    <property type="match status" value="1"/>
</dbReference>
<dbReference type="PANTHER" id="PTHR43445:SF3">
    <property type="entry name" value="UDP-N-ACETYLMURAMATE--L-ALANINE LIGASE"/>
    <property type="match status" value="1"/>
</dbReference>
<evidence type="ECO:0000313" key="18">
    <source>
        <dbReference type="EMBL" id="GAB33106.1"/>
    </source>
</evidence>
<evidence type="ECO:0000256" key="2">
    <source>
        <dbReference type="ARBA" id="ARBA00004752"/>
    </source>
</evidence>
<dbReference type="NCBIfam" id="TIGR01082">
    <property type="entry name" value="murC"/>
    <property type="match status" value="1"/>
</dbReference>
<dbReference type="GO" id="GO:0005737">
    <property type="term" value="C:cytoplasm"/>
    <property type="evidence" value="ECO:0007669"/>
    <property type="project" value="UniProtKB-SubCell"/>
</dbReference>
<name>H5THZ8_GORO1</name>
<dbReference type="InterPro" id="IPR005758">
    <property type="entry name" value="UDP-N-AcMur_Ala_ligase_MurC"/>
</dbReference>
<reference evidence="18" key="1">
    <citation type="submission" date="2012-02" db="EMBL/GenBank/DDBJ databases">
        <title>Whole genome shotgun sequence of Gordonia otitidis NBRC 100426.</title>
        <authorList>
            <person name="Yoshida I."/>
            <person name="Hosoyama A."/>
            <person name="Tsuchikane K."/>
            <person name="Katsumata H."/>
            <person name="Yamazaki S."/>
            <person name="Fujita N."/>
        </authorList>
    </citation>
    <scope>NUCLEOTIDE SEQUENCE [LARGE SCALE GENOMIC DNA]</scope>
    <source>
        <strain evidence="18">NBRC 100426</strain>
    </source>
</reference>
<dbReference type="EC" id="6.3.2.8" evidence="3 14"/>